<feature type="compositionally biased region" description="Polar residues" evidence="1">
    <location>
        <begin position="436"/>
        <end position="451"/>
    </location>
</feature>
<dbReference type="STRING" id="694573.A0A194V3D2"/>
<organism evidence="3 4">
    <name type="scientific">Cytospora mali</name>
    <name type="common">Apple Valsa canker fungus</name>
    <name type="synonym">Valsa mali</name>
    <dbReference type="NCBI Taxonomy" id="578113"/>
    <lineage>
        <taxon>Eukaryota</taxon>
        <taxon>Fungi</taxon>
        <taxon>Dikarya</taxon>
        <taxon>Ascomycota</taxon>
        <taxon>Pezizomycotina</taxon>
        <taxon>Sordariomycetes</taxon>
        <taxon>Sordariomycetidae</taxon>
        <taxon>Diaporthales</taxon>
        <taxon>Cytosporaceae</taxon>
        <taxon>Cytospora</taxon>
    </lineage>
</organism>
<feature type="region of interest" description="Disordered" evidence="1">
    <location>
        <begin position="410"/>
        <end position="455"/>
    </location>
</feature>
<sequence>MSRMKAVQPYWPRRLLHIGQERLTSVERTGESTYGAFEQPTYNIISYTWGRFASESGQCIEIDNIPWAVPRIQREHFTADDFNSVVREIASGVAHIWIDIACIDQQDNVIKLDEIGNQAAIFDRAETAYIWLNHCHRREFEALIELLRENISTLDSVFLAKKDLIPLLKSIKQNLQSVLGDPWFSSLWTLQEAFLRPDAQVVLAGGYVDPDTTLSSLVSYLASLNSKMNTLLAQQTYTLRRPNSLKAQLAQELMDMVTKSGAPMLNKENGLILYVASSYRTAWNPLDKVYGIMQVFGLVLGGAAYPGRTFTLEELEYQLGAGMNEASPVYAQLFVHSEDPGLFERRSWCIRNNVSIPPRVSATILPNAAYRTHRNERVVPKLMLEGGSYEGGAGELNEILETEYGPDIYSSTSYSSNQTRNGQTTGHSYSEEQRSDPQGTSVRTTTQNNPNEPVFQEMRYFDAGGREVPADRAARRGLQGTATDNSRRIEDVSDSSHHQQAVDRLMSEREADRLYRERMEHEYAKREGGA</sequence>
<protein>
    <recommendedName>
        <fullName evidence="2">Heterokaryon incompatibility domain-containing protein</fullName>
    </recommendedName>
</protein>
<dbReference type="InterPro" id="IPR010730">
    <property type="entry name" value="HET"/>
</dbReference>
<feature type="compositionally biased region" description="Basic and acidic residues" evidence="1">
    <location>
        <begin position="485"/>
        <end position="509"/>
    </location>
</feature>
<evidence type="ECO:0000259" key="2">
    <source>
        <dbReference type="Pfam" id="PF06985"/>
    </source>
</evidence>
<reference evidence="4" key="1">
    <citation type="submission" date="2014-12" db="EMBL/GenBank/DDBJ databases">
        <title>Genome Sequence of Valsa Canker Pathogens Uncovers a Specific Adaption of Colonization on Woody Bark.</title>
        <authorList>
            <person name="Yin Z."/>
            <person name="Liu H."/>
            <person name="Gao X."/>
            <person name="Li Z."/>
            <person name="Song N."/>
            <person name="Ke X."/>
            <person name="Dai Q."/>
            <person name="Wu Y."/>
            <person name="Sun Y."/>
            <person name="Xu J.-R."/>
            <person name="Kang Z.K."/>
            <person name="Wang L."/>
            <person name="Huang L."/>
        </authorList>
    </citation>
    <scope>NUCLEOTIDE SEQUENCE [LARGE SCALE GENOMIC DNA]</scope>
    <source>
        <strain evidence="4">SXYL134</strain>
    </source>
</reference>
<dbReference type="InterPro" id="IPR052895">
    <property type="entry name" value="HetReg/Transcr_Mod"/>
</dbReference>
<gene>
    <name evidence="3" type="ORF">VP1G_05715</name>
</gene>
<feature type="compositionally biased region" description="Polar residues" evidence="1">
    <location>
        <begin position="410"/>
        <end position="428"/>
    </location>
</feature>
<dbReference type="AlphaFoldDB" id="A0A194V3D2"/>
<dbReference type="PANTHER" id="PTHR24148:SF64">
    <property type="entry name" value="HETEROKARYON INCOMPATIBILITY DOMAIN-CONTAINING PROTEIN"/>
    <property type="match status" value="1"/>
</dbReference>
<evidence type="ECO:0000313" key="3">
    <source>
        <dbReference type="EMBL" id="KUI58418.1"/>
    </source>
</evidence>
<dbReference type="OrthoDB" id="4161095at2759"/>
<dbReference type="EMBL" id="KN714713">
    <property type="protein sequence ID" value="KUI58418.1"/>
    <property type="molecule type" value="Genomic_DNA"/>
</dbReference>
<dbReference type="Pfam" id="PF06985">
    <property type="entry name" value="HET"/>
    <property type="match status" value="1"/>
</dbReference>
<feature type="region of interest" description="Disordered" evidence="1">
    <location>
        <begin position="471"/>
        <end position="509"/>
    </location>
</feature>
<keyword evidence="4" id="KW-1185">Reference proteome</keyword>
<dbReference type="Proteomes" id="UP000078576">
    <property type="component" value="Unassembled WGS sequence"/>
</dbReference>
<feature type="domain" description="Heterokaryon incompatibility" evidence="2">
    <location>
        <begin position="42"/>
        <end position="192"/>
    </location>
</feature>
<evidence type="ECO:0000256" key="1">
    <source>
        <dbReference type="SAM" id="MobiDB-lite"/>
    </source>
</evidence>
<accession>A0A194V3D2</accession>
<proteinExistence type="predicted"/>
<dbReference type="PANTHER" id="PTHR24148">
    <property type="entry name" value="ANKYRIN REPEAT DOMAIN-CONTAINING PROTEIN 39 HOMOLOG-RELATED"/>
    <property type="match status" value="1"/>
</dbReference>
<evidence type="ECO:0000313" key="4">
    <source>
        <dbReference type="Proteomes" id="UP000078576"/>
    </source>
</evidence>
<name>A0A194V3D2_CYTMA</name>